<dbReference type="PANTHER" id="PTHR34222">
    <property type="entry name" value="GAG_PRE-INTEGRS DOMAIN-CONTAINING PROTEIN"/>
    <property type="match status" value="1"/>
</dbReference>
<keyword evidence="3" id="KW-1185">Reference proteome</keyword>
<evidence type="ECO:0000313" key="3">
    <source>
        <dbReference type="Proteomes" id="UP000189701"/>
    </source>
</evidence>
<feature type="domain" description="GAG-pre-integrase" evidence="1">
    <location>
        <begin position="426"/>
        <end position="483"/>
    </location>
</feature>
<dbReference type="Pfam" id="PF22936">
    <property type="entry name" value="Pol_BBD"/>
    <property type="match status" value="1"/>
</dbReference>
<sequence length="536" mass="59025">MITSEPLMGGSNYLAWASSVELWCKGQGVQDHRIKQSSEGDEKAIALCAKIDAQLCSILWRSIDSKLMLLFRPFQTCYLVWAKAHTLYTNDISRFYDVISRMTNLKKQELDMSTYLGQVQAVMEEFETLMPVSASVAKQQEQRQKMFLVLTLAGLPNDLDSVRDQILASPTVPTVDELFSRLLHLAAVPSHPLISSQILDSSVLASQTVDVRASQTMENRGGRGHFGRSRHKCSYCHKLGHTREMCYSLHGRPPKNAYVAQTETTGNQGFSVSKEEYNELLQYRASKQTSPQVALVAQTDTLVASNSFACVSQSSTLGPWVMDSGAYDHISGNKSLLSNIVYSQSLPTVTLANGCQTKAQGVGQANSLSSITLDSVLYVPGCPFSLVSVSRLTRALHCGIYFTDDSFIMQDRSTGQTIGTGRESEGLYYLNSLSPSTTCLVTDPPDLIHCRLGHPSLSKLQKMVPSLSSLSTLDCESCQLGKHTRASFSRSVESHAKSVFSLVHSDIWVLIESVQPWDFVILLVSLMITQDVLGFS</sequence>
<dbReference type="STRING" id="4096.A0A1U7VA05"/>
<dbReference type="PANTHER" id="PTHR34222:SF95">
    <property type="entry name" value="RRNA 2'-O-METHYLTRANSFERASE FIBRILLARIN-LIKE ISOFORM X1"/>
    <property type="match status" value="1"/>
</dbReference>
<proteinExistence type="predicted"/>
<name>A0A1U7VA05_NICSY</name>
<evidence type="ECO:0000259" key="2">
    <source>
        <dbReference type="Pfam" id="PF22936"/>
    </source>
</evidence>
<dbReference type="InterPro" id="IPR025724">
    <property type="entry name" value="GAG-pre-integrase_dom"/>
</dbReference>
<evidence type="ECO:0000313" key="4">
    <source>
        <dbReference type="RefSeq" id="XP_009758670.1"/>
    </source>
</evidence>
<dbReference type="Proteomes" id="UP000189701">
    <property type="component" value="Unplaced"/>
</dbReference>
<organism evidence="3 4">
    <name type="scientific">Nicotiana sylvestris</name>
    <name type="common">Wood tobacco</name>
    <name type="synonym">South American tobacco</name>
    <dbReference type="NCBI Taxonomy" id="4096"/>
    <lineage>
        <taxon>Eukaryota</taxon>
        <taxon>Viridiplantae</taxon>
        <taxon>Streptophyta</taxon>
        <taxon>Embryophyta</taxon>
        <taxon>Tracheophyta</taxon>
        <taxon>Spermatophyta</taxon>
        <taxon>Magnoliopsida</taxon>
        <taxon>eudicotyledons</taxon>
        <taxon>Gunneridae</taxon>
        <taxon>Pentapetalae</taxon>
        <taxon>asterids</taxon>
        <taxon>lamiids</taxon>
        <taxon>Solanales</taxon>
        <taxon>Solanaceae</taxon>
        <taxon>Nicotianoideae</taxon>
        <taxon>Nicotianeae</taxon>
        <taxon>Nicotiana</taxon>
    </lineage>
</organism>
<gene>
    <name evidence="4" type="primary">LOC104211323</name>
</gene>
<dbReference type="Pfam" id="PF13976">
    <property type="entry name" value="gag_pre-integrs"/>
    <property type="match status" value="1"/>
</dbReference>
<protein>
    <submittedName>
        <fullName evidence="4">Uncharacterized protein LOC104211323</fullName>
    </submittedName>
</protein>
<dbReference type="AlphaFoldDB" id="A0A1U7VA05"/>
<dbReference type="RefSeq" id="XP_009758670.1">
    <property type="nucleotide sequence ID" value="XM_009760368.1"/>
</dbReference>
<evidence type="ECO:0000259" key="1">
    <source>
        <dbReference type="Pfam" id="PF13976"/>
    </source>
</evidence>
<feature type="domain" description="Retrovirus-related Pol polyprotein from transposon TNT 1-94-like beta-barrel" evidence="2">
    <location>
        <begin position="320"/>
        <end position="394"/>
    </location>
</feature>
<reference evidence="4" key="2">
    <citation type="submission" date="2025-08" db="UniProtKB">
        <authorList>
            <consortium name="RefSeq"/>
        </authorList>
    </citation>
    <scope>IDENTIFICATION</scope>
    <source>
        <tissue evidence="4">Leaf</tissue>
    </source>
</reference>
<dbReference type="eggNOG" id="KOG0017">
    <property type="taxonomic scope" value="Eukaryota"/>
</dbReference>
<accession>A0A1U7VA05</accession>
<dbReference type="OrthoDB" id="1932912at2759"/>
<reference evidence="3" key="1">
    <citation type="journal article" date="2013" name="Genome Biol.">
        <title>Reference genomes and transcriptomes of Nicotiana sylvestris and Nicotiana tomentosiformis.</title>
        <authorList>
            <person name="Sierro N."/>
            <person name="Battey J.N."/>
            <person name="Ouadi S."/>
            <person name="Bovet L."/>
            <person name="Goepfert S."/>
            <person name="Bakaher N."/>
            <person name="Peitsch M.C."/>
            <person name="Ivanov N.V."/>
        </authorList>
    </citation>
    <scope>NUCLEOTIDE SEQUENCE [LARGE SCALE GENOMIC DNA]</scope>
</reference>
<dbReference type="InterPro" id="IPR054722">
    <property type="entry name" value="PolX-like_BBD"/>
</dbReference>